<evidence type="ECO:0000313" key="1">
    <source>
        <dbReference type="EMBL" id="KAH6933703.1"/>
    </source>
</evidence>
<gene>
    <name evidence="1" type="ORF">HPB50_017669</name>
</gene>
<evidence type="ECO:0000313" key="2">
    <source>
        <dbReference type="Proteomes" id="UP000821845"/>
    </source>
</evidence>
<sequence length="86" mass="9748">MVGRLGSLVAHNHQRRVHRLRQLRKLTASTTTSNGQQATGQQANQHRRCVNEDNRTVPPNNVARLDPVQQRQAPRRNAAAVLRRRG</sequence>
<name>A0ACB7SFR0_HYAAI</name>
<proteinExistence type="predicted"/>
<reference evidence="1" key="1">
    <citation type="submission" date="2020-05" db="EMBL/GenBank/DDBJ databases">
        <title>Large-scale comparative analyses of tick genomes elucidate their genetic diversity and vector capacities.</title>
        <authorList>
            <person name="Jia N."/>
            <person name="Wang J."/>
            <person name="Shi W."/>
            <person name="Du L."/>
            <person name="Sun Y."/>
            <person name="Zhan W."/>
            <person name="Jiang J."/>
            <person name="Wang Q."/>
            <person name="Zhang B."/>
            <person name="Ji P."/>
            <person name="Sakyi L.B."/>
            <person name="Cui X."/>
            <person name="Yuan T."/>
            <person name="Jiang B."/>
            <person name="Yang W."/>
            <person name="Lam T.T.-Y."/>
            <person name="Chang Q."/>
            <person name="Ding S."/>
            <person name="Wang X."/>
            <person name="Zhu J."/>
            <person name="Ruan X."/>
            <person name="Zhao L."/>
            <person name="Wei J."/>
            <person name="Que T."/>
            <person name="Du C."/>
            <person name="Cheng J."/>
            <person name="Dai P."/>
            <person name="Han X."/>
            <person name="Huang E."/>
            <person name="Gao Y."/>
            <person name="Liu J."/>
            <person name="Shao H."/>
            <person name="Ye R."/>
            <person name="Li L."/>
            <person name="Wei W."/>
            <person name="Wang X."/>
            <person name="Wang C."/>
            <person name="Yang T."/>
            <person name="Huo Q."/>
            <person name="Li W."/>
            <person name="Guo W."/>
            <person name="Chen H."/>
            <person name="Zhou L."/>
            <person name="Ni X."/>
            <person name="Tian J."/>
            <person name="Zhou Y."/>
            <person name="Sheng Y."/>
            <person name="Liu T."/>
            <person name="Pan Y."/>
            <person name="Xia L."/>
            <person name="Li J."/>
            <person name="Zhao F."/>
            <person name="Cao W."/>
        </authorList>
    </citation>
    <scope>NUCLEOTIDE SEQUENCE</scope>
    <source>
        <strain evidence="1">Hyas-2018</strain>
    </source>
</reference>
<dbReference type="EMBL" id="CM023484">
    <property type="protein sequence ID" value="KAH6933703.1"/>
    <property type="molecule type" value="Genomic_DNA"/>
</dbReference>
<dbReference type="Proteomes" id="UP000821845">
    <property type="component" value="Chromosome 4"/>
</dbReference>
<keyword evidence="2" id="KW-1185">Reference proteome</keyword>
<protein>
    <submittedName>
        <fullName evidence="1">Uncharacterized protein</fullName>
    </submittedName>
</protein>
<accession>A0ACB7SFR0</accession>
<organism evidence="1 2">
    <name type="scientific">Hyalomma asiaticum</name>
    <name type="common">Tick</name>
    <dbReference type="NCBI Taxonomy" id="266040"/>
    <lineage>
        <taxon>Eukaryota</taxon>
        <taxon>Metazoa</taxon>
        <taxon>Ecdysozoa</taxon>
        <taxon>Arthropoda</taxon>
        <taxon>Chelicerata</taxon>
        <taxon>Arachnida</taxon>
        <taxon>Acari</taxon>
        <taxon>Parasitiformes</taxon>
        <taxon>Ixodida</taxon>
        <taxon>Ixodoidea</taxon>
        <taxon>Ixodidae</taxon>
        <taxon>Hyalomminae</taxon>
        <taxon>Hyalomma</taxon>
    </lineage>
</organism>
<comment type="caution">
    <text evidence="1">The sequence shown here is derived from an EMBL/GenBank/DDBJ whole genome shotgun (WGS) entry which is preliminary data.</text>
</comment>